<protein>
    <submittedName>
        <fullName evidence="2">Uncharacterized protein</fullName>
    </submittedName>
</protein>
<dbReference type="Proteomes" id="UP000244870">
    <property type="component" value="Chromosome"/>
</dbReference>
<dbReference type="PATRIC" id="fig|137591.24.peg.1209"/>
<reference evidence="5 10" key="4">
    <citation type="submission" date="2019-07" db="EMBL/GenBank/DDBJ databases">
        <title>Genome sequence of Weissella cibaria GK1.</title>
        <authorList>
            <person name="Choi H.-J."/>
        </authorList>
    </citation>
    <scope>NUCLEOTIDE SEQUENCE [LARGE SCALE GENOMIC DNA]</scope>
    <source>
        <strain evidence="5 10">GK1</strain>
    </source>
</reference>
<reference evidence="1 9" key="3">
    <citation type="submission" date="2017-04" db="EMBL/GenBank/DDBJ databases">
        <title>Weissella cibaria strain m2 complete genome.</title>
        <authorList>
            <person name="Pan Q."/>
            <person name="Tan M."/>
            <person name="Yao F."/>
            <person name="Su S."/>
        </authorList>
    </citation>
    <scope>NUCLEOTIDE SEQUENCE [LARGE SCALE GENOMIC DNA]</scope>
    <source>
        <strain evidence="1 9">M2</strain>
    </source>
</reference>
<evidence type="ECO:0000313" key="8">
    <source>
        <dbReference type="Proteomes" id="UP000193588"/>
    </source>
</evidence>
<proteinExistence type="predicted"/>
<sequence length="65" mass="7296">MKDILPGMTVHLTVGNFTKGTITVNGHILKYQSVYELALGDTVCMFDADTENQTVRLRKIPVHTY</sequence>
<evidence type="ECO:0000313" key="10">
    <source>
        <dbReference type="Proteomes" id="UP000320012"/>
    </source>
</evidence>
<evidence type="ECO:0000313" key="5">
    <source>
        <dbReference type="EMBL" id="TVV26605.1"/>
    </source>
</evidence>
<evidence type="ECO:0000313" key="9">
    <source>
        <dbReference type="Proteomes" id="UP000244870"/>
    </source>
</evidence>
<dbReference type="OrthoDB" id="2146415at2"/>
<keyword evidence="6" id="KW-1185">Reference proteome</keyword>
<organism evidence="2 6">
    <name type="scientific">Weissella cibaria</name>
    <dbReference type="NCBI Taxonomy" id="137591"/>
    <lineage>
        <taxon>Bacteria</taxon>
        <taxon>Bacillati</taxon>
        <taxon>Bacillota</taxon>
        <taxon>Bacilli</taxon>
        <taxon>Lactobacillales</taxon>
        <taxon>Lactobacillaceae</taxon>
        <taxon>Weissella</taxon>
    </lineage>
</organism>
<dbReference type="EMBL" id="JWHU01000007">
    <property type="protein sequence ID" value="KIU21548.1"/>
    <property type="molecule type" value="Genomic_DNA"/>
</dbReference>
<dbReference type="GeneID" id="66963253"/>
<dbReference type="EMBL" id="CP020928">
    <property type="protein sequence ID" value="AWF94629.1"/>
    <property type="molecule type" value="Genomic_DNA"/>
</dbReference>
<name>A0A0D1JJG6_9LACO</name>
<dbReference type="Proteomes" id="UP000193588">
    <property type="component" value="Unassembled WGS sequence"/>
</dbReference>
<accession>A0A0D1JJG6</accession>
<evidence type="ECO:0000313" key="6">
    <source>
        <dbReference type="Proteomes" id="UP000032287"/>
    </source>
</evidence>
<dbReference type="AlphaFoldDB" id="A0A0D1JJG6"/>
<reference evidence="4 8" key="2">
    <citation type="submission" date="2017-04" db="EMBL/GenBank/DDBJ databases">
        <title>The genome sequence of Weissella cibaria isolated from wild Drosophila.</title>
        <authorList>
            <person name="Ricks N.J."/>
            <person name="Carroll C."/>
            <person name="Walters A."/>
            <person name="Newell P.D."/>
            <person name="Chaston J.M."/>
        </authorList>
    </citation>
    <scope>NUCLEOTIDE SEQUENCE [LARGE SCALE GENOMIC DNA]</scope>
    <source>
        <strain evidence="4 8">DmW_103</strain>
    </source>
</reference>
<dbReference type="EMBL" id="VNHC01000002">
    <property type="protein sequence ID" value="TVV26605.1"/>
    <property type="molecule type" value="Genomic_DNA"/>
</dbReference>
<dbReference type="EMBL" id="JWHT01000029">
    <property type="protein sequence ID" value="KIU24193.1"/>
    <property type="molecule type" value="Genomic_DNA"/>
</dbReference>
<evidence type="ECO:0000313" key="4">
    <source>
        <dbReference type="EMBL" id="OSP89451.1"/>
    </source>
</evidence>
<dbReference type="Proteomes" id="UP000032287">
    <property type="component" value="Unassembled WGS sequence"/>
</dbReference>
<evidence type="ECO:0000313" key="3">
    <source>
        <dbReference type="EMBL" id="KIU24193.1"/>
    </source>
</evidence>
<evidence type="ECO:0000313" key="2">
    <source>
        <dbReference type="EMBL" id="KIU21548.1"/>
    </source>
</evidence>
<evidence type="ECO:0000313" key="7">
    <source>
        <dbReference type="Proteomes" id="UP000032289"/>
    </source>
</evidence>
<dbReference type="RefSeq" id="WP_010375137.1">
    <property type="nucleotide sequence ID" value="NZ_BJEF01000006.1"/>
</dbReference>
<dbReference type="Proteomes" id="UP000032289">
    <property type="component" value="Unassembled WGS sequence"/>
</dbReference>
<reference evidence="6 7" key="1">
    <citation type="journal article" date="2015" name="Microbiology (Mosc.)">
        <title>Genomics of the Weissella cibaria species with an examination of its metabolic traits.</title>
        <authorList>
            <person name="Lynch K.M."/>
            <person name="Lucid A."/>
            <person name="Arendt E.K."/>
            <person name="Sleator R.D."/>
            <person name="Lucey B."/>
            <person name="Coffey A."/>
        </authorList>
    </citation>
    <scope>NUCLEOTIDE SEQUENCE [LARGE SCALE GENOMIC DNA]</scope>
    <source>
        <strain evidence="3 7">AB3b</strain>
        <strain evidence="2 6">MG1</strain>
    </source>
</reference>
<gene>
    <name evidence="3" type="ORF">ab3b_01240</name>
    <name evidence="1" type="ORF">B6254_0190</name>
    <name evidence="4" type="ORF">B9D04_05890</name>
    <name evidence="5" type="ORF">FO435_01160</name>
    <name evidence="2" type="ORF">QX99_00619</name>
</gene>
<dbReference type="KEGG" id="wcb:AO080_00980"/>
<dbReference type="EMBL" id="NDXJ01000008">
    <property type="protein sequence ID" value="OSP89451.1"/>
    <property type="molecule type" value="Genomic_DNA"/>
</dbReference>
<evidence type="ECO:0000313" key="1">
    <source>
        <dbReference type="EMBL" id="AWF94629.1"/>
    </source>
</evidence>
<dbReference type="Proteomes" id="UP000320012">
    <property type="component" value="Unassembled WGS sequence"/>
</dbReference>